<dbReference type="GeneID" id="85450169"/>
<proteinExistence type="predicted"/>
<feature type="region of interest" description="Disordered" evidence="1">
    <location>
        <begin position="19"/>
        <end position="56"/>
    </location>
</feature>
<keyword evidence="3" id="KW-1185">Reference proteome</keyword>
<comment type="caution">
    <text evidence="2">The sequence shown here is derived from an EMBL/GenBank/DDBJ whole genome shotgun (WGS) entry which is preliminary data.</text>
</comment>
<feature type="compositionally biased region" description="Pro residues" evidence="1">
    <location>
        <begin position="19"/>
        <end position="38"/>
    </location>
</feature>
<feature type="compositionally biased region" description="Low complexity" evidence="1">
    <location>
        <begin position="39"/>
        <end position="56"/>
    </location>
</feature>
<gene>
    <name evidence="2" type="ORF">BDP55DRAFT_15726</name>
</gene>
<dbReference type="EMBL" id="JAHMHR010000001">
    <property type="protein sequence ID" value="KAK1701272.1"/>
    <property type="molecule type" value="Genomic_DNA"/>
</dbReference>
<sequence>MLLAGPWSKVTCCSVSLPSPPRLLPPTPPPPPPPPPSLPLGTGVSSSTSSSSSSSSSYCCLGIVHCPPRPIRHSTLSPLAMAGLSLEPTDTPPNLTLRQTPFSAPTSTPLRSLTFGPVCTMRPHPRPSYSTLANHFSISSHFDSGAFLPSKHCIQAPSSASTYNPSVVALVSIHPPARFCCFDTHNAECDDCASPVHLIAVPTSSLHVRHPM</sequence>
<protein>
    <submittedName>
        <fullName evidence="2">Uncharacterized protein</fullName>
    </submittedName>
</protein>
<organism evidence="2 3">
    <name type="scientific">Colletotrichum godetiae</name>
    <dbReference type="NCBI Taxonomy" id="1209918"/>
    <lineage>
        <taxon>Eukaryota</taxon>
        <taxon>Fungi</taxon>
        <taxon>Dikarya</taxon>
        <taxon>Ascomycota</taxon>
        <taxon>Pezizomycotina</taxon>
        <taxon>Sordariomycetes</taxon>
        <taxon>Hypocreomycetidae</taxon>
        <taxon>Glomerellales</taxon>
        <taxon>Glomerellaceae</taxon>
        <taxon>Colletotrichum</taxon>
        <taxon>Colletotrichum acutatum species complex</taxon>
    </lineage>
</organism>
<dbReference type="AlphaFoldDB" id="A0AAJ0B1C2"/>
<evidence type="ECO:0000313" key="3">
    <source>
        <dbReference type="Proteomes" id="UP001224890"/>
    </source>
</evidence>
<evidence type="ECO:0000313" key="2">
    <source>
        <dbReference type="EMBL" id="KAK1701272.1"/>
    </source>
</evidence>
<accession>A0AAJ0B1C2</accession>
<name>A0AAJ0B1C2_9PEZI</name>
<dbReference type="RefSeq" id="XP_060437027.1">
    <property type="nucleotide sequence ID" value="XM_060565643.1"/>
</dbReference>
<reference evidence="2" key="1">
    <citation type="submission" date="2021-06" db="EMBL/GenBank/DDBJ databases">
        <title>Comparative genomics, transcriptomics and evolutionary studies reveal genomic signatures of adaptation to plant cell wall in hemibiotrophic fungi.</title>
        <authorList>
            <consortium name="DOE Joint Genome Institute"/>
            <person name="Baroncelli R."/>
            <person name="Diaz J.F."/>
            <person name="Benocci T."/>
            <person name="Peng M."/>
            <person name="Battaglia E."/>
            <person name="Haridas S."/>
            <person name="Andreopoulos W."/>
            <person name="Labutti K."/>
            <person name="Pangilinan J."/>
            <person name="Floch G.L."/>
            <person name="Makela M.R."/>
            <person name="Henrissat B."/>
            <person name="Grigoriev I.V."/>
            <person name="Crouch J.A."/>
            <person name="De Vries R.P."/>
            <person name="Sukno S.A."/>
            <person name="Thon M.R."/>
        </authorList>
    </citation>
    <scope>NUCLEOTIDE SEQUENCE</scope>
    <source>
        <strain evidence="2">CBS 193.32</strain>
    </source>
</reference>
<evidence type="ECO:0000256" key="1">
    <source>
        <dbReference type="SAM" id="MobiDB-lite"/>
    </source>
</evidence>
<dbReference type="Proteomes" id="UP001224890">
    <property type="component" value="Unassembled WGS sequence"/>
</dbReference>